<feature type="domain" description="N-acetyltransferase" evidence="1">
    <location>
        <begin position="3"/>
        <end position="182"/>
    </location>
</feature>
<keyword evidence="3" id="KW-1185">Reference proteome</keyword>
<dbReference type="Gene3D" id="3.40.630.30">
    <property type="match status" value="1"/>
</dbReference>
<sequence>MSIQIQTAQTVEDLEGILELQEENHITNLENLDQGFVFARHDVESLAKMHGFAPHVVAKDGDTIAAYVLAMTEDTKYDIPELMPMFEMLESLEYDGKRLSEYRFLVVGQVCVSKDYRGMGIFDAIYKAYREIHSKDFEMVVTEINAMNGRSLRAHGRVGFQEIARYEAEDGQIWCIVVWDWR</sequence>
<dbReference type="InterPro" id="IPR000182">
    <property type="entry name" value="GNAT_dom"/>
</dbReference>
<dbReference type="PROSITE" id="PS51186">
    <property type="entry name" value="GNAT"/>
    <property type="match status" value="1"/>
</dbReference>
<accession>A0ABS9BW23</accession>
<dbReference type="InterPro" id="IPR016181">
    <property type="entry name" value="Acyl_CoA_acyltransferase"/>
</dbReference>
<dbReference type="EMBL" id="JAKEVZ010000011">
    <property type="protein sequence ID" value="MCF1752275.1"/>
    <property type="molecule type" value="Genomic_DNA"/>
</dbReference>
<dbReference type="Proteomes" id="UP001201449">
    <property type="component" value="Unassembled WGS sequence"/>
</dbReference>
<gene>
    <name evidence="2" type="ORF">L0U89_14525</name>
</gene>
<evidence type="ECO:0000313" key="3">
    <source>
        <dbReference type="Proteomes" id="UP001201449"/>
    </source>
</evidence>
<evidence type="ECO:0000259" key="1">
    <source>
        <dbReference type="PROSITE" id="PS51186"/>
    </source>
</evidence>
<evidence type="ECO:0000313" key="2">
    <source>
        <dbReference type="EMBL" id="MCF1752275.1"/>
    </source>
</evidence>
<reference evidence="2 3" key="1">
    <citation type="submission" date="2022-01" db="EMBL/GenBank/DDBJ databases">
        <title>Mariniradius saccharolyticus sp. nov., isolated from sediment of a river.</title>
        <authorList>
            <person name="Liu H."/>
        </authorList>
    </citation>
    <scope>NUCLEOTIDE SEQUENCE [LARGE SCALE GENOMIC DNA]</scope>
    <source>
        <strain evidence="2 3">RY-2</strain>
    </source>
</reference>
<organism evidence="2 3">
    <name type="scientific">Mariniradius sediminis</name>
    <dbReference type="NCBI Taxonomy" id="2909237"/>
    <lineage>
        <taxon>Bacteria</taxon>
        <taxon>Pseudomonadati</taxon>
        <taxon>Bacteroidota</taxon>
        <taxon>Cytophagia</taxon>
        <taxon>Cytophagales</taxon>
        <taxon>Cyclobacteriaceae</taxon>
        <taxon>Mariniradius</taxon>
    </lineage>
</organism>
<proteinExistence type="predicted"/>
<comment type="caution">
    <text evidence="2">The sequence shown here is derived from an EMBL/GenBank/DDBJ whole genome shotgun (WGS) entry which is preliminary data.</text>
</comment>
<dbReference type="SUPFAM" id="SSF55729">
    <property type="entry name" value="Acyl-CoA N-acyltransferases (Nat)"/>
    <property type="match status" value="1"/>
</dbReference>
<dbReference type="RefSeq" id="WP_234862174.1">
    <property type="nucleotide sequence ID" value="NZ_JAKEVZ010000011.1"/>
</dbReference>
<protein>
    <submittedName>
        <fullName evidence="2">GNAT family N-acetyltransferase</fullName>
    </submittedName>
</protein>
<name>A0ABS9BW23_9BACT</name>